<name>A0AAD5B7R3_SILAS</name>
<sequence>MVTYMAELLDKGLPSMQQPLLQIIYSLLSHMDLAAIQVKSFNVEVLKTIEKFVH</sequence>
<dbReference type="AlphaFoldDB" id="A0AAD5B7R3"/>
<proteinExistence type="predicted"/>
<dbReference type="EMBL" id="MU539674">
    <property type="protein sequence ID" value="KAI5629032.1"/>
    <property type="molecule type" value="Genomic_DNA"/>
</dbReference>
<gene>
    <name evidence="2" type="ORF">C0J50_12738</name>
</gene>
<protein>
    <submittedName>
        <fullName evidence="2">Protein furry-like isoform X9</fullName>
    </submittedName>
</protein>
<accession>A0AAD5B7R3</accession>
<evidence type="ECO:0000313" key="2">
    <source>
        <dbReference type="EMBL" id="KAI5629032.1"/>
    </source>
</evidence>
<evidence type="ECO:0000313" key="3">
    <source>
        <dbReference type="Proteomes" id="UP001205998"/>
    </source>
</evidence>
<reference evidence="2" key="1">
    <citation type="submission" date="2018-07" db="EMBL/GenBank/DDBJ databases">
        <title>Comparative genomics of catfishes provides insights into carnivory and benthic adaptation.</title>
        <authorList>
            <person name="Zhang Y."/>
            <person name="Wang D."/>
            <person name="Peng Z."/>
            <person name="Zheng S."/>
            <person name="Shao F."/>
            <person name="Tao W."/>
        </authorList>
    </citation>
    <scope>NUCLEOTIDE SEQUENCE</scope>
    <source>
        <strain evidence="2">Chongqing</strain>
    </source>
</reference>
<keyword evidence="3" id="KW-1185">Reference proteome</keyword>
<feature type="domain" description="Cell morphogenesis protein C-terminal" evidence="1">
    <location>
        <begin position="1"/>
        <end position="53"/>
    </location>
</feature>
<comment type="caution">
    <text evidence="2">The sequence shown here is derived from an EMBL/GenBank/DDBJ whole genome shotgun (WGS) entry which is preliminary data.</text>
</comment>
<evidence type="ECO:0000259" key="1">
    <source>
        <dbReference type="Pfam" id="PF14225"/>
    </source>
</evidence>
<dbReference type="Proteomes" id="UP001205998">
    <property type="component" value="Unassembled WGS sequence"/>
</dbReference>
<organism evidence="2 3">
    <name type="scientific">Silurus asotus</name>
    <name type="common">Amur catfish</name>
    <name type="synonym">Parasilurus asotus</name>
    <dbReference type="NCBI Taxonomy" id="30991"/>
    <lineage>
        <taxon>Eukaryota</taxon>
        <taxon>Metazoa</taxon>
        <taxon>Chordata</taxon>
        <taxon>Craniata</taxon>
        <taxon>Vertebrata</taxon>
        <taxon>Euteleostomi</taxon>
        <taxon>Actinopterygii</taxon>
        <taxon>Neopterygii</taxon>
        <taxon>Teleostei</taxon>
        <taxon>Ostariophysi</taxon>
        <taxon>Siluriformes</taxon>
        <taxon>Siluridae</taxon>
        <taxon>Silurus</taxon>
    </lineage>
</organism>
<dbReference type="Pfam" id="PF14225">
    <property type="entry name" value="MOR2-PAG1_C"/>
    <property type="match status" value="1"/>
</dbReference>
<feature type="non-terminal residue" evidence="2">
    <location>
        <position position="1"/>
    </location>
</feature>
<dbReference type="InterPro" id="IPR025481">
    <property type="entry name" value="Cell_Morphogen_C"/>
</dbReference>